<gene>
    <name evidence="1" type="ORF">PIB30_012635</name>
</gene>
<name>A0ABU6Y4C5_9FABA</name>
<accession>A0ABU6Y4C5</accession>
<keyword evidence="2" id="KW-1185">Reference proteome</keyword>
<reference evidence="1 2" key="1">
    <citation type="journal article" date="2023" name="Plants (Basel)">
        <title>Bridging the Gap: Combining Genomics and Transcriptomics Approaches to Understand Stylosanthes scabra, an Orphan Legume from the Brazilian Caatinga.</title>
        <authorList>
            <person name="Ferreira-Neto J.R.C."/>
            <person name="da Silva M.D."/>
            <person name="Binneck E."/>
            <person name="de Melo N.F."/>
            <person name="da Silva R.H."/>
            <person name="de Melo A.L.T.M."/>
            <person name="Pandolfi V."/>
            <person name="Bustamante F.O."/>
            <person name="Brasileiro-Vidal A.C."/>
            <person name="Benko-Iseppon A.M."/>
        </authorList>
    </citation>
    <scope>NUCLEOTIDE SEQUENCE [LARGE SCALE GENOMIC DNA]</scope>
    <source>
        <tissue evidence="1">Leaves</tissue>
    </source>
</reference>
<dbReference type="PANTHER" id="PTHR47600:SF1">
    <property type="entry name" value="NUCLEIC ACID-BINDING, OB-FOLD-LIKE PROTEIN"/>
    <property type="match status" value="1"/>
</dbReference>
<sequence>MISLIKNGRLEETQIDEEWPEVECFIKELEKIEGIDSISKGRFFRSLGLAPTFQVSTHLNLSM</sequence>
<evidence type="ECO:0000313" key="1">
    <source>
        <dbReference type="EMBL" id="MED6204864.1"/>
    </source>
</evidence>
<dbReference type="EMBL" id="JASCZI010241687">
    <property type="protein sequence ID" value="MED6204864.1"/>
    <property type="molecule type" value="Genomic_DNA"/>
</dbReference>
<dbReference type="Proteomes" id="UP001341840">
    <property type="component" value="Unassembled WGS sequence"/>
</dbReference>
<proteinExistence type="predicted"/>
<organism evidence="1 2">
    <name type="scientific">Stylosanthes scabra</name>
    <dbReference type="NCBI Taxonomy" id="79078"/>
    <lineage>
        <taxon>Eukaryota</taxon>
        <taxon>Viridiplantae</taxon>
        <taxon>Streptophyta</taxon>
        <taxon>Embryophyta</taxon>
        <taxon>Tracheophyta</taxon>
        <taxon>Spermatophyta</taxon>
        <taxon>Magnoliopsida</taxon>
        <taxon>eudicotyledons</taxon>
        <taxon>Gunneridae</taxon>
        <taxon>Pentapetalae</taxon>
        <taxon>rosids</taxon>
        <taxon>fabids</taxon>
        <taxon>Fabales</taxon>
        <taxon>Fabaceae</taxon>
        <taxon>Papilionoideae</taxon>
        <taxon>50 kb inversion clade</taxon>
        <taxon>dalbergioids sensu lato</taxon>
        <taxon>Dalbergieae</taxon>
        <taxon>Pterocarpus clade</taxon>
        <taxon>Stylosanthes</taxon>
    </lineage>
</organism>
<protein>
    <submittedName>
        <fullName evidence="1">Uncharacterized protein</fullName>
    </submittedName>
</protein>
<evidence type="ECO:0000313" key="2">
    <source>
        <dbReference type="Proteomes" id="UP001341840"/>
    </source>
</evidence>
<comment type="caution">
    <text evidence="1">The sequence shown here is derived from an EMBL/GenBank/DDBJ whole genome shotgun (WGS) entry which is preliminary data.</text>
</comment>
<dbReference type="PANTHER" id="PTHR47600">
    <property type="entry name" value="NUCLEIC ACID-BINDING, OB-FOLD-LIKE PROTEIN"/>
    <property type="match status" value="1"/>
</dbReference>